<keyword evidence="2" id="KW-0812">Transmembrane</keyword>
<comment type="caution">
    <text evidence="2">The sequence shown here is derived from an EMBL/GenBank/DDBJ whole genome shotgun (WGS) entry which is preliminary data.</text>
</comment>
<keyword evidence="3" id="KW-1185">Reference proteome</keyword>
<dbReference type="EMBL" id="LUCM01007590">
    <property type="protein sequence ID" value="KAA0189683.1"/>
    <property type="molecule type" value="Genomic_DNA"/>
</dbReference>
<accession>A0A8E0RQ47</accession>
<proteinExistence type="predicted"/>
<dbReference type="Proteomes" id="UP000728185">
    <property type="component" value="Unassembled WGS sequence"/>
</dbReference>
<feature type="region of interest" description="Disordered" evidence="1">
    <location>
        <begin position="1"/>
        <end position="74"/>
    </location>
</feature>
<feature type="compositionally biased region" description="Basic and acidic residues" evidence="1">
    <location>
        <begin position="52"/>
        <end position="61"/>
    </location>
</feature>
<protein>
    <submittedName>
        <fullName evidence="2">Cleft lip and palate transmembrane protein</fullName>
    </submittedName>
</protein>
<feature type="compositionally biased region" description="Basic and acidic residues" evidence="1">
    <location>
        <begin position="14"/>
        <end position="31"/>
    </location>
</feature>
<evidence type="ECO:0000313" key="2">
    <source>
        <dbReference type="EMBL" id="KAA0189683.1"/>
    </source>
</evidence>
<evidence type="ECO:0000313" key="3">
    <source>
        <dbReference type="Proteomes" id="UP000728185"/>
    </source>
</evidence>
<sequence length="74" mass="8453">MDPNRVNEFGVSKEMLDRRNEPENEAKELEAKPPLSLTNTTDQLAAEDEASLEEKPTDDRNVRRRPKVTNSLSE</sequence>
<gene>
    <name evidence="2" type="ORF">FBUS_00657</name>
</gene>
<dbReference type="AlphaFoldDB" id="A0A8E0RQ47"/>
<evidence type="ECO:0000256" key="1">
    <source>
        <dbReference type="SAM" id="MobiDB-lite"/>
    </source>
</evidence>
<name>A0A8E0RQ47_9TREM</name>
<organism evidence="2 3">
    <name type="scientific">Fasciolopsis buskii</name>
    <dbReference type="NCBI Taxonomy" id="27845"/>
    <lineage>
        <taxon>Eukaryota</taxon>
        <taxon>Metazoa</taxon>
        <taxon>Spiralia</taxon>
        <taxon>Lophotrochozoa</taxon>
        <taxon>Platyhelminthes</taxon>
        <taxon>Trematoda</taxon>
        <taxon>Digenea</taxon>
        <taxon>Plagiorchiida</taxon>
        <taxon>Echinostomata</taxon>
        <taxon>Echinostomatoidea</taxon>
        <taxon>Fasciolidae</taxon>
        <taxon>Fasciolopsis</taxon>
    </lineage>
</organism>
<keyword evidence="2" id="KW-0472">Membrane</keyword>
<reference evidence="2" key="1">
    <citation type="submission" date="2019-05" db="EMBL/GenBank/DDBJ databases">
        <title>Annotation for the trematode Fasciolopsis buski.</title>
        <authorList>
            <person name="Choi Y.-J."/>
        </authorList>
    </citation>
    <scope>NUCLEOTIDE SEQUENCE</scope>
    <source>
        <strain evidence="2">HT</strain>
        <tissue evidence="2">Whole worm</tissue>
    </source>
</reference>